<evidence type="ECO:0000256" key="1">
    <source>
        <dbReference type="ARBA" id="ARBA00004417"/>
    </source>
</evidence>
<evidence type="ECO:0000259" key="7">
    <source>
        <dbReference type="PROSITE" id="PS50893"/>
    </source>
</evidence>
<dbReference type="PROSITE" id="PS00211">
    <property type="entry name" value="ABC_TRANSPORTER_1"/>
    <property type="match status" value="1"/>
</dbReference>
<dbReference type="InterPro" id="IPR017871">
    <property type="entry name" value="ABC_transporter-like_CS"/>
</dbReference>
<evidence type="ECO:0000256" key="3">
    <source>
        <dbReference type="ARBA" id="ARBA00022448"/>
    </source>
</evidence>
<dbReference type="STRING" id="564137.SAMN04488238_107122"/>
<keyword evidence="3" id="KW-0813">Transport</keyword>
<dbReference type="GO" id="GO:0016887">
    <property type="term" value="F:ATP hydrolysis activity"/>
    <property type="evidence" value="ECO:0007669"/>
    <property type="project" value="InterPro"/>
</dbReference>
<evidence type="ECO:0000313" key="8">
    <source>
        <dbReference type="EMBL" id="SDX32776.1"/>
    </source>
</evidence>
<reference evidence="8 9" key="1">
    <citation type="submission" date="2016-10" db="EMBL/GenBank/DDBJ databases">
        <authorList>
            <person name="de Groot N.N."/>
        </authorList>
    </citation>
    <scope>NUCLEOTIDE SEQUENCE [LARGE SCALE GENOMIC DNA]</scope>
    <source>
        <strain evidence="8 9">CGMCC 1.8894</strain>
    </source>
</reference>
<dbReference type="Pfam" id="PF08352">
    <property type="entry name" value="oligo_HPY"/>
    <property type="match status" value="1"/>
</dbReference>
<comment type="subcellular location">
    <subcellularLocation>
        <location evidence="1">Cell inner membrane</location>
        <topology evidence="1">Peripheral membrane protein</topology>
    </subcellularLocation>
</comment>
<dbReference type="InterPro" id="IPR050319">
    <property type="entry name" value="ABC_transp_ATP-bind"/>
</dbReference>
<dbReference type="InterPro" id="IPR003439">
    <property type="entry name" value="ABC_transporter-like_ATP-bd"/>
</dbReference>
<dbReference type="GO" id="GO:0015833">
    <property type="term" value="P:peptide transport"/>
    <property type="evidence" value="ECO:0007669"/>
    <property type="project" value="InterPro"/>
</dbReference>
<dbReference type="Gene3D" id="3.40.50.300">
    <property type="entry name" value="P-loop containing nucleotide triphosphate hydrolases"/>
    <property type="match status" value="1"/>
</dbReference>
<organism evidence="8 9">
    <name type="scientific">Roseicitreum antarcticum</name>
    <dbReference type="NCBI Taxonomy" id="564137"/>
    <lineage>
        <taxon>Bacteria</taxon>
        <taxon>Pseudomonadati</taxon>
        <taxon>Pseudomonadota</taxon>
        <taxon>Alphaproteobacteria</taxon>
        <taxon>Rhodobacterales</taxon>
        <taxon>Paracoccaceae</taxon>
        <taxon>Roseicitreum</taxon>
    </lineage>
</organism>
<sequence length="337" mass="36667">MSEPLLEIDGVSRVFDLGRSGVRGPRRHLHALDRVSLRVHRGETLGLVGESGCGKSTLARIIAQLDRPTDGTLRFDGQDMAQLDRRALHAARQRFQLVFQDPQASLNPRMTARQIIAEPLLNYRRGGDIDAQVTTLAELIGLSAHHLGRFPHELSGGQCQRVGIARAIALEPELIVADEPVSALDVSIQAQILNLILRLQDRMGLTLVLVSHDLSVVAHVADTVAVMYLGRIVEYGPVDAVFDRAAHPYTQTLLRAVPEPTPRGRDAARPPVGELPSPIDPPSGCHFRTRCPFVRPLCAQQVPALQIVQGEHRAACHFSDEIAQAAIEADAEGPAHG</sequence>
<proteinExistence type="inferred from homology"/>
<dbReference type="CDD" id="cd03257">
    <property type="entry name" value="ABC_NikE_OppD_transporters"/>
    <property type="match status" value="1"/>
</dbReference>
<evidence type="ECO:0000256" key="4">
    <source>
        <dbReference type="ARBA" id="ARBA00022741"/>
    </source>
</evidence>
<dbReference type="GO" id="GO:0055085">
    <property type="term" value="P:transmembrane transport"/>
    <property type="evidence" value="ECO:0007669"/>
    <property type="project" value="UniProtKB-ARBA"/>
</dbReference>
<dbReference type="RefSeq" id="WP_092890284.1">
    <property type="nucleotide sequence ID" value="NZ_CP061498.1"/>
</dbReference>
<name>A0A1H3ASX1_9RHOB</name>
<dbReference type="SMART" id="SM00382">
    <property type="entry name" value="AAA"/>
    <property type="match status" value="1"/>
</dbReference>
<dbReference type="NCBIfam" id="TIGR01727">
    <property type="entry name" value="oligo_HPY"/>
    <property type="match status" value="1"/>
</dbReference>
<dbReference type="PROSITE" id="PS50893">
    <property type="entry name" value="ABC_TRANSPORTER_2"/>
    <property type="match status" value="1"/>
</dbReference>
<dbReference type="GO" id="GO:0005886">
    <property type="term" value="C:plasma membrane"/>
    <property type="evidence" value="ECO:0007669"/>
    <property type="project" value="UniProtKB-SubCell"/>
</dbReference>
<gene>
    <name evidence="8" type="ORF">SAMN04488238_107122</name>
</gene>
<protein>
    <submittedName>
        <fullName evidence="8">Peptide/nickel transport system ATP-binding protein</fullName>
    </submittedName>
</protein>
<dbReference type="InterPro" id="IPR003593">
    <property type="entry name" value="AAA+_ATPase"/>
</dbReference>
<dbReference type="PANTHER" id="PTHR43776:SF7">
    <property type="entry name" value="D,D-DIPEPTIDE TRANSPORT ATP-BINDING PROTEIN DDPF-RELATED"/>
    <property type="match status" value="1"/>
</dbReference>
<feature type="domain" description="ABC transporter" evidence="7">
    <location>
        <begin position="12"/>
        <end position="254"/>
    </location>
</feature>
<dbReference type="GO" id="GO:0005524">
    <property type="term" value="F:ATP binding"/>
    <property type="evidence" value="ECO:0007669"/>
    <property type="project" value="UniProtKB-KW"/>
</dbReference>
<dbReference type="AlphaFoldDB" id="A0A1H3ASX1"/>
<dbReference type="EMBL" id="FNOM01000007">
    <property type="protein sequence ID" value="SDX32776.1"/>
    <property type="molecule type" value="Genomic_DNA"/>
</dbReference>
<feature type="region of interest" description="Disordered" evidence="6">
    <location>
        <begin position="258"/>
        <end position="281"/>
    </location>
</feature>
<evidence type="ECO:0000256" key="2">
    <source>
        <dbReference type="ARBA" id="ARBA00005417"/>
    </source>
</evidence>
<keyword evidence="4" id="KW-0547">Nucleotide-binding</keyword>
<evidence type="ECO:0000313" key="9">
    <source>
        <dbReference type="Proteomes" id="UP000198539"/>
    </source>
</evidence>
<evidence type="ECO:0000256" key="5">
    <source>
        <dbReference type="ARBA" id="ARBA00022840"/>
    </source>
</evidence>
<dbReference type="InterPro" id="IPR027417">
    <property type="entry name" value="P-loop_NTPase"/>
</dbReference>
<dbReference type="OrthoDB" id="9802264at2"/>
<dbReference type="PANTHER" id="PTHR43776">
    <property type="entry name" value="TRANSPORT ATP-BINDING PROTEIN"/>
    <property type="match status" value="1"/>
</dbReference>
<dbReference type="SUPFAM" id="SSF52540">
    <property type="entry name" value="P-loop containing nucleoside triphosphate hydrolases"/>
    <property type="match status" value="1"/>
</dbReference>
<comment type="similarity">
    <text evidence="2">Belongs to the ABC transporter superfamily.</text>
</comment>
<keyword evidence="5 8" id="KW-0067">ATP-binding</keyword>
<keyword evidence="9" id="KW-1185">Reference proteome</keyword>
<dbReference type="Pfam" id="PF00005">
    <property type="entry name" value="ABC_tran"/>
    <property type="match status" value="1"/>
</dbReference>
<accession>A0A1H3ASX1</accession>
<dbReference type="Proteomes" id="UP000198539">
    <property type="component" value="Unassembled WGS sequence"/>
</dbReference>
<evidence type="ECO:0000256" key="6">
    <source>
        <dbReference type="SAM" id="MobiDB-lite"/>
    </source>
</evidence>
<dbReference type="InterPro" id="IPR013563">
    <property type="entry name" value="Oligopep_ABC_C"/>
</dbReference>
<dbReference type="FunFam" id="3.40.50.300:FF:000016">
    <property type="entry name" value="Oligopeptide ABC transporter ATP-binding component"/>
    <property type="match status" value="1"/>
</dbReference>